<dbReference type="Pfam" id="PF04107">
    <property type="entry name" value="GCS2"/>
    <property type="match status" value="1"/>
</dbReference>
<dbReference type="Gene3D" id="3.30.590.20">
    <property type="match status" value="1"/>
</dbReference>
<dbReference type="GO" id="GO:0004357">
    <property type="term" value="F:glutamate-cysteine ligase activity"/>
    <property type="evidence" value="ECO:0007669"/>
    <property type="project" value="UniProtKB-UniRule"/>
</dbReference>
<evidence type="ECO:0000256" key="1">
    <source>
        <dbReference type="ARBA" id="ARBA00022598"/>
    </source>
</evidence>
<sequence>MDVIGCDDAFEHVATTCLTAKPPGTVGVELEWFVHDERDPYAAVDPGRVAAALPAEAELAGRLTREPGGQVELSSAAAPTLADCVASASADLGRLRARLGDAGLRLAGGGTDPCRAPVRVGEAPRYVAMETYFDRAGPHGRTMMCGTASVQVCLDAGLRGDGPAGMARRWRVAHAVGPVLVGAFASSPRHAGVPTGWKSTRQAVWNRLDRRRTAPPAPPPDGADPAEAWARYALDAPVMCVRGPGPWEVPRGLTLRDWLSGAGPRPATRDDVDYHLTTLFPPVRPRGWLELRMIDAQHGDDGWLVPLAVATALLDDPAAAETALEATEAWDAFQPEPWRRAAALGLDDPGLARAAAACFAAALGALARMDAPREVRAAVERFTDVYVSRGRCPADEIRDPIGTEAGT</sequence>
<dbReference type="PIRSF" id="PIRSF017901">
    <property type="entry name" value="GCL"/>
    <property type="match status" value="1"/>
</dbReference>
<evidence type="ECO:0000256" key="5">
    <source>
        <dbReference type="HAMAP-Rule" id="MF_02034"/>
    </source>
</evidence>
<dbReference type="PANTHER" id="PTHR34378:SF1">
    <property type="entry name" value="GLUTAMATE--CYSTEINE LIGASE, CHLOROPLASTIC"/>
    <property type="match status" value="1"/>
</dbReference>
<reference evidence="7" key="1">
    <citation type="submission" date="2021-01" db="EMBL/GenBank/DDBJ databases">
        <title>Whole genome shotgun sequence of Planotetraspora thailandica NBRC 104271.</title>
        <authorList>
            <person name="Komaki H."/>
            <person name="Tamura T."/>
        </authorList>
    </citation>
    <scope>NUCLEOTIDE SEQUENCE</scope>
    <source>
        <strain evidence="7">NBRC 104271</strain>
    </source>
</reference>
<dbReference type="SUPFAM" id="SSF55931">
    <property type="entry name" value="Glutamine synthetase/guanido kinase"/>
    <property type="match status" value="1"/>
</dbReference>
<dbReference type="RefSeq" id="WP_203946934.1">
    <property type="nucleotide sequence ID" value="NZ_BOOR01000041.1"/>
</dbReference>
<evidence type="ECO:0000256" key="4">
    <source>
        <dbReference type="ARBA" id="ARBA00048819"/>
    </source>
</evidence>
<dbReference type="InterPro" id="IPR035434">
    <property type="entry name" value="GCL_bact_plant"/>
</dbReference>
<dbReference type="GO" id="GO:0052699">
    <property type="term" value="P:ergothioneine biosynthetic process"/>
    <property type="evidence" value="ECO:0007669"/>
    <property type="project" value="UniProtKB-UniRule"/>
</dbReference>
<dbReference type="Proteomes" id="UP000605992">
    <property type="component" value="Unassembled WGS sequence"/>
</dbReference>
<gene>
    <name evidence="5 7" type="primary">egtA</name>
    <name evidence="7" type="ORF">Pth03_51800</name>
</gene>
<protein>
    <recommendedName>
        <fullName evidence="5">Glutamate--cysteine ligase EgtA</fullName>
        <ecNumber evidence="5">6.3.2.2</ecNumber>
    </recommendedName>
    <alternativeName>
        <fullName evidence="5">Gamma-glutamylcysteine synthase</fullName>
        <shortName evidence="5">GCS</shortName>
        <shortName evidence="5">Gamma-ECS</shortName>
    </alternativeName>
</protein>
<evidence type="ECO:0000256" key="3">
    <source>
        <dbReference type="ARBA" id="ARBA00022840"/>
    </source>
</evidence>
<proteinExistence type="inferred from homology"/>
<dbReference type="AlphaFoldDB" id="A0A8J3V8E2"/>
<keyword evidence="8" id="KW-1185">Reference proteome</keyword>
<comment type="similarity">
    <text evidence="5 6">Belongs to the glutamate--cysteine ligase type 2 family. EgtA subfamily.</text>
</comment>
<dbReference type="InterPro" id="IPR017809">
    <property type="entry name" value="EgtA_Actinobacteria"/>
</dbReference>
<evidence type="ECO:0000256" key="6">
    <source>
        <dbReference type="PIRNR" id="PIRNR017901"/>
    </source>
</evidence>
<dbReference type="UniPathway" id="UPA01014"/>
<keyword evidence="2 5" id="KW-0547">Nucleotide-binding</keyword>
<dbReference type="NCBIfam" id="TIGR03444">
    <property type="entry name" value="EgtA_Cys_ligase"/>
    <property type="match status" value="1"/>
</dbReference>
<dbReference type="EC" id="6.3.2.2" evidence="5"/>
<dbReference type="HAMAP" id="MF_02034">
    <property type="entry name" value="EgtA"/>
    <property type="match status" value="1"/>
</dbReference>
<dbReference type="GO" id="GO:0005524">
    <property type="term" value="F:ATP binding"/>
    <property type="evidence" value="ECO:0007669"/>
    <property type="project" value="UniProtKB-UniRule"/>
</dbReference>
<dbReference type="GO" id="GO:0006750">
    <property type="term" value="P:glutathione biosynthetic process"/>
    <property type="evidence" value="ECO:0007669"/>
    <property type="project" value="UniProtKB-UniRule"/>
</dbReference>
<evidence type="ECO:0000313" key="8">
    <source>
        <dbReference type="Proteomes" id="UP000605992"/>
    </source>
</evidence>
<keyword evidence="3 5" id="KW-0067">ATP-binding</keyword>
<name>A0A8J3V8E2_9ACTN</name>
<organism evidence="7 8">
    <name type="scientific">Planotetraspora thailandica</name>
    <dbReference type="NCBI Taxonomy" id="487172"/>
    <lineage>
        <taxon>Bacteria</taxon>
        <taxon>Bacillati</taxon>
        <taxon>Actinomycetota</taxon>
        <taxon>Actinomycetes</taxon>
        <taxon>Streptosporangiales</taxon>
        <taxon>Streptosporangiaceae</taxon>
        <taxon>Planotetraspora</taxon>
    </lineage>
</organism>
<comment type="caution">
    <text evidence="7">The sequence shown here is derived from an EMBL/GenBank/DDBJ whole genome shotgun (WGS) entry which is preliminary data.</text>
</comment>
<keyword evidence="1 5" id="KW-0436">Ligase</keyword>
<evidence type="ECO:0000256" key="2">
    <source>
        <dbReference type="ARBA" id="ARBA00022741"/>
    </source>
</evidence>
<comment type="pathway">
    <text evidence="5">Amino-acid biosynthesis; ergothioneine biosynthesis.</text>
</comment>
<dbReference type="InterPro" id="IPR014746">
    <property type="entry name" value="Gln_synth/guanido_kin_cat_dom"/>
</dbReference>
<dbReference type="EMBL" id="BOOR01000041">
    <property type="protein sequence ID" value="GII56791.1"/>
    <property type="molecule type" value="Genomic_DNA"/>
</dbReference>
<accession>A0A8J3V8E2</accession>
<dbReference type="PANTHER" id="PTHR34378">
    <property type="entry name" value="GLUTAMATE--CYSTEINE LIGASE, CHLOROPLASTIC"/>
    <property type="match status" value="1"/>
</dbReference>
<comment type="catalytic activity">
    <reaction evidence="4 5 6">
        <text>L-cysteine + L-glutamate + ATP = gamma-L-glutamyl-L-cysteine + ADP + phosphate + H(+)</text>
        <dbReference type="Rhea" id="RHEA:13285"/>
        <dbReference type="ChEBI" id="CHEBI:15378"/>
        <dbReference type="ChEBI" id="CHEBI:29985"/>
        <dbReference type="ChEBI" id="CHEBI:30616"/>
        <dbReference type="ChEBI" id="CHEBI:35235"/>
        <dbReference type="ChEBI" id="CHEBI:43474"/>
        <dbReference type="ChEBI" id="CHEBI:58173"/>
        <dbReference type="ChEBI" id="CHEBI:456216"/>
        <dbReference type="EC" id="6.3.2.2"/>
    </reaction>
</comment>
<dbReference type="InterPro" id="IPR006336">
    <property type="entry name" value="GCS2"/>
</dbReference>
<evidence type="ECO:0000313" key="7">
    <source>
        <dbReference type="EMBL" id="GII56791.1"/>
    </source>
</evidence>
<comment type="function">
    <text evidence="5">Catalyzes the synthesis of gamma-glutamylcysteine (gamma-GC). This compound is used as substrate for the biosynthesis of the low-molecular thiol compound ergothioneine.</text>
</comment>